<feature type="compositionally biased region" description="Polar residues" evidence="1">
    <location>
        <begin position="184"/>
        <end position="194"/>
    </location>
</feature>
<evidence type="ECO:0000313" key="3">
    <source>
        <dbReference type="Proteomes" id="UP000051952"/>
    </source>
</evidence>
<accession>A0A0S4J5I9</accession>
<feature type="region of interest" description="Disordered" evidence="1">
    <location>
        <begin position="169"/>
        <end position="194"/>
    </location>
</feature>
<dbReference type="AlphaFoldDB" id="A0A0S4J5I9"/>
<dbReference type="Proteomes" id="UP000051952">
    <property type="component" value="Unassembled WGS sequence"/>
</dbReference>
<organism evidence="2 3">
    <name type="scientific">Bodo saltans</name>
    <name type="common">Flagellated protozoan</name>
    <dbReference type="NCBI Taxonomy" id="75058"/>
    <lineage>
        <taxon>Eukaryota</taxon>
        <taxon>Discoba</taxon>
        <taxon>Euglenozoa</taxon>
        <taxon>Kinetoplastea</taxon>
        <taxon>Metakinetoplastina</taxon>
        <taxon>Eubodonida</taxon>
        <taxon>Bodonidae</taxon>
        <taxon>Bodo</taxon>
    </lineage>
</organism>
<evidence type="ECO:0000256" key="1">
    <source>
        <dbReference type="SAM" id="MobiDB-lite"/>
    </source>
</evidence>
<feature type="region of interest" description="Disordered" evidence="1">
    <location>
        <begin position="115"/>
        <end position="150"/>
    </location>
</feature>
<evidence type="ECO:0000313" key="2">
    <source>
        <dbReference type="EMBL" id="CUG84891.1"/>
    </source>
</evidence>
<gene>
    <name evidence="2" type="ORF">BSAL_89085</name>
</gene>
<protein>
    <submittedName>
        <fullName evidence="2">Uncharacterized protein</fullName>
    </submittedName>
</protein>
<dbReference type="VEuPathDB" id="TriTrypDB:BSAL_89085"/>
<reference evidence="3" key="1">
    <citation type="submission" date="2015-09" db="EMBL/GenBank/DDBJ databases">
        <authorList>
            <consortium name="Pathogen Informatics"/>
        </authorList>
    </citation>
    <scope>NUCLEOTIDE SEQUENCE [LARGE SCALE GENOMIC DNA]</scope>
    <source>
        <strain evidence="3">Lake Konstanz</strain>
    </source>
</reference>
<sequence length="442" mass="48525">MGLKSTVKPGPIVVQPESKDTTPSVTPMRPTPLVGKWCDLPWAGEDLLHRTPQTNLATASLFLAEAPAPVALSVGVEKPAPVPTTAASTPSEDGDKMYSTVSKKDLDALSLALSRPIPSDDELDVTSTPAPPLDRAGTAEPPSSDDGMEDLYLATPMQTFGAEDFEVDAQQTAQQAEQQHVQNFHPQQSEATDVSSNAANFVDFRRLQQQQQQQKSANTLRDFFTSSKQQQQQQQRNPAANNNAARQQHLQQQQQQMQQQAQMVQVQYYAQPQQPTAVQPVVYSHSVYSQQYPQRVHIAPVAYVAQPQPSIMIGVAARPQQAPVVSNPALRPRQGVVVLISRFPPPPPPSRTSMQTMLRTGTTFDAYYQILMRWYARVARSVPKAHPTVVICPPAEEYLTDFEGWVTAIELWWTENFARRARNSKKRAAAAAAAAAAGTSAQ</sequence>
<feature type="region of interest" description="Disordered" evidence="1">
    <location>
        <begin position="1"/>
        <end position="30"/>
    </location>
</feature>
<dbReference type="EMBL" id="CYKH01001133">
    <property type="protein sequence ID" value="CUG84891.1"/>
    <property type="molecule type" value="Genomic_DNA"/>
</dbReference>
<proteinExistence type="predicted"/>
<feature type="compositionally biased region" description="Low complexity" evidence="1">
    <location>
        <begin position="169"/>
        <end position="182"/>
    </location>
</feature>
<feature type="compositionally biased region" description="Low complexity" evidence="1">
    <location>
        <begin position="229"/>
        <end position="254"/>
    </location>
</feature>
<feature type="region of interest" description="Disordered" evidence="1">
    <location>
        <begin position="224"/>
        <end position="254"/>
    </location>
</feature>
<keyword evidence="3" id="KW-1185">Reference proteome</keyword>
<name>A0A0S4J5I9_BODSA</name>